<dbReference type="SUPFAM" id="SSF54919">
    <property type="entry name" value="Nucleoside diphosphate kinase, NDK"/>
    <property type="match status" value="1"/>
</dbReference>
<comment type="caution">
    <text evidence="3">The sequence shown here is derived from an EMBL/GenBank/DDBJ whole genome shotgun (WGS) entry which is preliminary data.</text>
</comment>
<evidence type="ECO:0000313" key="4">
    <source>
        <dbReference type="Proteomes" id="UP000807342"/>
    </source>
</evidence>
<dbReference type="Gene3D" id="3.30.70.141">
    <property type="entry name" value="Nucleoside diphosphate kinase-like domain"/>
    <property type="match status" value="1"/>
</dbReference>
<dbReference type="AlphaFoldDB" id="A0A9P6BY53"/>
<comment type="caution">
    <text evidence="1">Lacks conserved residue(s) required for the propagation of feature annotation.</text>
</comment>
<dbReference type="InterPro" id="IPR036850">
    <property type="entry name" value="NDK-like_dom_sf"/>
</dbReference>
<dbReference type="OrthoDB" id="2162449at2759"/>
<reference evidence="3" key="1">
    <citation type="submission" date="2020-11" db="EMBL/GenBank/DDBJ databases">
        <authorList>
            <consortium name="DOE Joint Genome Institute"/>
            <person name="Ahrendt S."/>
            <person name="Riley R."/>
            <person name="Andreopoulos W."/>
            <person name="Labutti K."/>
            <person name="Pangilinan J."/>
            <person name="Ruiz-Duenas F.J."/>
            <person name="Barrasa J.M."/>
            <person name="Sanchez-Garcia M."/>
            <person name="Camarero S."/>
            <person name="Miyauchi S."/>
            <person name="Serrano A."/>
            <person name="Linde D."/>
            <person name="Babiker R."/>
            <person name="Drula E."/>
            <person name="Ayuso-Fernandez I."/>
            <person name="Pacheco R."/>
            <person name="Padilla G."/>
            <person name="Ferreira P."/>
            <person name="Barriuso J."/>
            <person name="Kellner H."/>
            <person name="Castanera R."/>
            <person name="Alfaro M."/>
            <person name="Ramirez L."/>
            <person name="Pisabarro A.G."/>
            <person name="Kuo A."/>
            <person name="Tritt A."/>
            <person name="Lipzen A."/>
            <person name="He G."/>
            <person name="Yan M."/>
            <person name="Ng V."/>
            <person name="Cullen D."/>
            <person name="Martin F."/>
            <person name="Rosso M.-N."/>
            <person name="Henrissat B."/>
            <person name="Hibbett D."/>
            <person name="Martinez A.T."/>
            <person name="Grigoriev I.V."/>
        </authorList>
    </citation>
    <scope>NUCLEOTIDE SEQUENCE</scope>
    <source>
        <strain evidence="3">MF-IS2</strain>
    </source>
</reference>
<organism evidence="3 4">
    <name type="scientific">Macrolepiota fuliginosa MF-IS2</name>
    <dbReference type="NCBI Taxonomy" id="1400762"/>
    <lineage>
        <taxon>Eukaryota</taxon>
        <taxon>Fungi</taxon>
        <taxon>Dikarya</taxon>
        <taxon>Basidiomycota</taxon>
        <taxon>Agaricomycotina</taxon>
        <taxon>Agaricomycetes</taxon>
        <taxon>Agaricomycetidae</taxon>
        <taxon>Agaricales</taxon>
        <taxon>Agaricineae</taxon>
        <taxon>Agaricaceae</taxon>
        <taxon>Macrolepiota</taxon>
    </lineage>
</organism>
<gene>
    <name evidence="3" type="ORF">P691DRAFT_307150</name>
</gene>
<comment type="similarity">
    <text evidence="1">Belongs to the NDK family.</text>
</comment>
<protein>
    <submittedName>
        <fullName evidence="3">Uncharacterized protein</fullName>
    </submittedName>
</protein>
<dbReference type="EMBL" id="MU151349">
    <property type="protein sequence ID" value="KAF9444756.1"/>
    <property type="molecule type" value="Genomic_DNA"/>
</dbReference>
<name>A0A9P6BY53_9AGAR</name>
<dbReference type="Proteomes" id="UP000807342">
    <property type="component" value="Unassembled WGS sequence"/>
</dbReference>
<accession>A0A9P6BY53</accession>
<evidence type="ECO:0000256" key="1">
    <source>
        <dbReference type="PROSITE-ProRule" id="PRU00706"/>
    </source>
</evidence>
<evidence type="ECO:0000313" key="3">
    <source>
        <dbReference type="EMBL" id="KAF9444756.1"/>
    </source>
</evidence>
<evidence type="ECO:0000256" key="2">
    <source>
        <dbReference type="SAM" id="MobiDB-lite"/>
    </source>
</evidence>
<feature type="region of interest" description="Disordered" evidence="2">
    <location>
        <begin position="98"/>
        <end position="117"/>
    </location>
</feature>
<dbReference type="PROSITE" id="PS51374">
    <property type="entry name" value="NDPK_LIKE"/>
    <property type="match status" value="1"/>
</dbReference>
<sequence>MGTDVLYELFGDGIDSLTKGPVWTYVFERKRAVEVWNTLMGNIDPECTGVEALTSSVHSTDSRVNKMRSWAPPTQTAEIHIVAFFASSPPFRSVDLPAETEADRQDTRGARRSVLQV</sequence>
<keyword evidence="4" id="KW-1185">Reference proteome</keyword>
<proteinExistence type="inferred from homology"/>